<dbReference type="AlphaFoldDB" id="A0A0V1CM29"/>
<dbReference type="EMBL" id="JYDI01000153">
    <property type="protein sequence ID" value="KRY50321.1"/>
    <property type="molecule type" value="Genomic_DNA"/>
</dbReference>
<keyword evidence="2" id="KW-1185">Reference proteome</keyword>
<sequence length="65" mass="7141">MAYSRSKEIGGCWQKITTLRAGRTEKIAPMASRQASGEEEFGQAVLFKSKCETTQLSRATSDKAL</sequence>
<reference evidence="1 2" key="1">
    <citation type="submission" date="2015-01" db="EMBL/GenBank/DDBJ databases">
        <title>Evolution of Trichinella species and genotypes.</title>
        <authorList>
            <person name="Korhonen P.K."/>
            <person name="Edoardo P."/>
            <person name="Giuseppe L.R."/>
            <person name="Gasser R.B."/>
        </authorList>
    </citation>
    <scope>NUCLEOTIDE SEQUENCE [LARGE SCALE GENOMIC DNA]</scope>
    <source>
        <strain evidence="1">ISS120</strain>
    </source>
</reference>
<accession>A0A0V1CM29</accession>
<gene>
    <name evidence="1" type="ORF">T03_3370</name>
</gene>
<name>A0A0V1CM29_TRIBR</name>
<protein>
    <submittedName>
        <fullName evidence="1">Uncharacterized protein</fullName>
    </submittedName>
</protein>
<evidence type="ECO:0000313" key="2">
    <source>
        <dbReference type="Proteomes" id="UP000054653"/>
    </source>
</evidence>
<proteinExistence type="predicted"/>
<organism evidence="1 2">
    <name type="scientific">Trichinella britovi</name>
    <name type="common">Parasitic roundworm</name>
    <dbReference type="NCBI Taxonomy" id="45882"/>
    <lineage>
        <taxon>Eukaryota</taxon>
        <taxon>Metazoa</taxon>
        <taxon>Ecdysozoa</taxon>
        <taxon>Nematoda</taxon>
        <taxon>Enoplea</taxon>
        <taxon>Dorylaimia</taxon>
        <taxon>Trichinellida</taxon>
        <taxon>Trichinellidae</taxon>
        <taxon>Trichinella</taxon>
    </lineage>
</organism>
<dbReference type="Proteomes" id="UP000054653">
    <property type="component" value="Unassembled WGS sequence"/>
</dbReference>
<comment type="caution">
    <text evidence="1">The sequence shown here is derived from an EMBL/GenBank/DDBJ whole genome shotgun (WGS) entry which is preliminary data.</text>
</comment>
<evidence type="ECO:0000313" key="1">
    <source>
        <dbReference type="EMBL" id="KRY50321.1"/>
    </source>
</evidence>